<dbReference type="EMBL" id="MN739414">
    <property type="protein sequence ID" value="QHT03592.1"/>
    <property type="molecule type" value="Genomic_DNA"/>
</dbReference>
<evidence type="ECO:0000256" key="2">
    <source>
        <dbReference type="ARBA" id="ARBA00022771"/>
    </source>
</evidence>
<name>A0A6C0CHD9_9ZZZZ</name>
<reference evidence="5" key="1">
    <citation type="journal article" date="2020" name="Nature">
        <title>Giant virus diversity and host interactions through global metagenomics.</title>
        <authorList>
            <person name="Schulz F."/>
            <person name="Roux S."/>
            <person name="Paez-Espino D."/>
            <person name="Jungbluth S."/>
            <person name="Walsh D.A."/>
            <person name="Denef V.J."/>
            <person name="McMahon K.D."/>
            <person name="Konstantinidis K.T."/>
            <person name="Eloe-Fadrosh E.A."/>
            <person name="Kyrpides N.C."/>
            <person name="Woyke T."/>
        </authorList>
    </citation>
    <scope>NUCLEOTIDE SEQUENCE</scope>
    <source>
        <strain evidence="5">GVMAG-M-3300021079-18</strain>
    </source>
</reference>
<dbReference type="Gene3D" id="2.20.25.10">
    <property type="match status" value="1"/>
</dbReference>
<evidence type="ECO:0000259" key="4">
    <source>
        <dbReference type="PROSITE" id="PS51133"/>
    </source>
</evidence>
<dbReference type="GO" id="GO:0006351">
    <property type="term" value="P:DNA-templated transcription"/>
    <property type="evidence" value="ECO:0007669"/>
    <property type="project" value="InterPro"/>
</dbReference>
<evidence type="ECO:0000313" key="5">
    <source>
        <dbReference type="EMBL" id="QHT03592.1"/>
    </source>
</evidence>
<feature type="domain" description="TFIIS-type" evidence="4">
    <location>
        <begin position="155"/>
        <end position="195"/>
    </location>
</feature>
<accession>A0A6C0CHD9</accession>
<dbReference type="AlphaFoldDB" id="A0A6C0CHD9"/>
<evidence type="ECO:0000256" key="1">
    <source>
        <dbReference type="ARBA" id="ARBA00022723"/>
    </source>
</evidence>
<dbReference type="PROSITE" id="PS00466">
    <property type="entry name" value="ZF_TFIIS_1"/>
    <property type="match status" value="1"/>
</dbReference>
<dbReference type="SMART" id="SM00440">
    <property type="entry name" value="ZnF_C2C2"/>
    <property type="match status" value="1"/>
</dbReference>
<dbReference type="InterPro" id="IPR001222">
    <property type="entry name" value="Znf_TFIIS"/>
</dbReference>
<proteinExistence type="predicted"/>
<dbReference type="GO" id="GO:0003676">
    <property type="term" value="F:nucleic acid binding"/>
    <property type="evidence" value="ECO:0007669"/>
    <property type="project" value="InterPro"/>
</dbReference>
<protein>
    <recommendedName>
        <fullName evidence="4">TFIIS-type domain-containing protein</fullName>
    </recommendedName>
</protein>
<dbReference type="PROSITE" id="PS51133">
    <property type="entry name" value="ZF_TFIIS_2"/>
    <property type="match status" value="1"/>
</dbReference>
<sequence length="197" mass="22225">MKTAKISVGGSRIFLGFEAILEPFGGDTGGITATNFVDLRLSNKRPLFEEIILTSEKQESLAEKRLRENRTAKTIAEMHDLSMMMHRLHTEETNGVKAVYEYLTTKVIPILNEMIEDKQEEHFSIITFSSPLLHEYAKIEEAVLALNENRGPLTDATSCKRCGALKVHRRIAQTRSADEGFSSIFICPQCSFSWVEN</sequence>
<dbReference type="SUPFAM" id="SSF57783">
    <property type="entry name" value="Zinc beta-ribbon"/>
    <property type="match status" value="1"/>
</dbReference>
<keyword evidence="1" id="KW-0479">Metal-binding</keyword>
<keyword evidence="2" id="KW-0863">Zinc-finger</keyword>
<dbReference type="Pfam" id="PF01096">
    <property type="entry name" value="Zn_ribbon_TFIIS"/>
    <property type="match status" value="1"/>
</dbReference>
<dbReference type="GO" id="GO:0008270">
    <property type="term" value="F:zinc ion binding"/>
    <property type="evidence" value="ECO:0007669"/>
    <property type="project" value="UniProtKB-KW"/>
</dbReference>
<organism evidence="5">
    <name type="scientific">viral metagenome</name>
    <dbReference type="NCBI Taxonomy" id="1070528"/>
    <lineage>
        <taxon>unclassified sequences</taxon>
        <taxon>metagenomes</taxon>
        <taxon>organismal metagenomes</taxon>
    </lineage>
</organism>
<keyword evidence="3" id="KW-0862">Zinc</keyword>
<evidence type="ECO:0000256" key="3">
    <source>
        <dbReference type="ARBA" id="ARBA00022833"/>
    </source>
</evidence>